<feature type="region of interest" description="Disordered" evidence="1">
    <location>
        <begin position="481"/>
        <end position="503"/>
    </location>
</feature>
<evidence type="ECO:0000256" key="1">
    <source>
        <dbReference type="SAM" id="MobiDB-lite"/>
    </source>
</evidence>
<evidence type="ECO:0000313" key="2">
    <source>
        <dbReference type="EMBL" id="MFF5294011.1"/>
    </source>
</evidence>
<dbReference type="EMBL" id="JBIAZU010000006">
    <property type="protein sequence ID" value="MFF5294011.1"/>
    <property type="molecule type" value="Genomic_DNA"/>
</dbReference>
<dbReference type="Proteomes" id="UP001602245">
    <property type="component" value="Unassembled WGS sequence"/>
</dbReference>
<organism evidence="2 3">
    <name type="scientific">Paractinoplanes globisporus</name>
    <dbReference type="NCBI Taxonomy" id="113565"/>
    <lineage>
        <taxon>Bacteria</taxon>
        <taxon>Bacillati</taxon>
        <taxon>Actinomycetota</taxon>
        <taxon>Actinomycetes</taxon>
        <taxon>Micromonosporales</taxon>
        <taxon>Micromonosporaceae</taxon>
        <taxon>Paractinoplanes</taxon>
    </lineage>
</organism>
<proteinExistence type="predicted"/>
<protein>
    <submittedName>
        <fullName evidence="2">Uncharacterized protein</fullName>
    </submittedName>
</protein>
<reference evidence="2 3" key="1">
    <citation type="submission" date="2024-10" db="EMBL/GenBank/DDBJ databases">
        <title>The Natural Products Discovery Center: Release of the First 8490 Sequenced Strains for Exploring Actinobacteria Biosynthetic Diversity.</title>
        <authorList>
            <person name="Kalkreuter E."/>
            <person name="Kautsar S.A."/>
            <person name="Yang D."/>
            <person name="Bader C.D."/>
            <person name="Teijaro C.N."/>
            <person name="Fluegel L."/>
            <person name="Davis C.M."/>
            <person name="Simpson J.R."/>
            <person name="Lauterbach L."/>
            <person name="Steele A.D."/>
            <person name="Gui C."/>
            <person name="Meng S."/>
            <person name="Li G."/>
            <person name="Viehrig K."/>
            <person name="Ye F."/>
            <person name="Su P."/>
            <person name="Kiefer A.F."/>
            <person name="Nichols A."/>
            <person name="Cepeda A.J."/>
            <person name="Yan W."/>
            <person name="Fan B."/>
            <person name="Jiang Y."/>
            <person name="Adhikari A."/>
            <person name="Zheng C.-J."/>
            <person name="Schuster L."/>
            <person name="Cowan T.M."/>
            <person name="Smanski M.J."/>
            <person name="Chevrette M.G."/>
            <person name="De Carvalho L.P.S."/>
            <person name="Shen B."/>
        </authorList>
    </citation>
    <scope>NUCLEOTIDE SEQUENCE [LARGE SCALE GENOMIC DNA]</scope>
    <source>
        <strain evidence="2 3">NPDC000087</strain>
    </source>
</reference>
<dbReference type="RefSeq" id="WP_157296012.1">
    <property type="nucleotide sequence ID" value="NZ_JBIAZU010000006.1"/>
</dbReference>
<gene>
    <name evidence="2" type="ORF">ACFY35_31640</name>
</gene>
<sequence length="888" mass="96792">MDTVAPGTVVTAPAVPNRVVAQADPGVTQAVLGNAGNAATQRAAAPGRIADDELVRILENQPDLAGSVVDLFHFTSLRDLESAAPKSYKIVRERLVARFGAGKIDGLYANDARIVRLLAFNAAVAAKLDEFKDYYRATNQPAAEQEIAAVVGEYEWDYAGMASVWVEAGEAGLRIREFFATGRPDETVAVLVAVADAKQAEQIRLDALAAEAEKWKGKLVASKEVMFWSDDDVHLEELLYPRQGTEEKPEAVAWARMSGYACGVVQIKQRFYLFKLDHQYDRSDIFLVEQWEEARTEVVPVPSTPADITLTTSDGYVLKATGERFFGGTQARKPEEHLAADEKILAEQGGDLGHAEAVALFRQMTLDLLLVNLAAAERRVREQLAVVYGVEWNMIDLVRNTQPGYWKRTLKPKTPVGKEVQETAATLRQLMIDATDFAASTGNRDLTEDERVEIEFTLEQIGRIQAENPMAAMMVISHRDKDATGPAEEDQFEDKAAPGGPQDAAGRVADELWERLDNIDQVRRHFLREPDAVLDLEPLHDQILGGFTEFQRFFIHLAVAGHSLRELAKAIGLGVLQLGLVITGFLTAGLTALAASGAATMLGVHGTVEAFENARLLGAMSKMDLKGGFQLASPEQAATARTWAYIGLGLTILDVGGFVAAGRLAARLSHAAAMPDVVAALGSGERNLASVARDLGMSERTLARQLETLTGTAREELLARIRQVAGFRIGGFAQSPTLKWVPNPGGEVRTIDQAVALARRRGVIIPEDINFVGVAQDTLPPNAFAEYAQLGRPTSAGQMISWEQFYNRFQQIPVRLSNGVLNSDEAIVAVIGHEMHELNGLRKIFDANDGFMRADQLYRAIAPGFKGNLHDQAWDIADKLVKAMRDGG</sequence>
<accession>A0ABW6WL64</accession>
<name>A0ABW6WL64_9ACTN</name>
<keyword evidence="3" id="KW-1185">Reference proteome</keyword>
<comment type="caution">
    <text evidence="2">The sequence shown here is derived from an EMBL/GenBank/DDBJ whole genome shotgun (WGS) entry which is preliminary data.</text>
</comment>
<evidence type="ECO:0000313" key="3">
    <source>
        <dbReference type="Proteomes" id="UP001602245"/>
    </source>
</evidence>